<sequence>FLHDIFPMALNWTRHFGRYYLQDKLPVHVIDAIFAHEQPDQEILNPYSSLSLHDLLPANKIYQQMTQELALQEVKIHVC</sequence>
<dbReference type="RefSeq" id="WP_310866977.1">
    <property type="nucleotide sequence ID" value="NZ_JAVLSF010001535.1"/>
</dbReference>
<protein>
    <submittedName>
        <fullName evidence="1">Uncharacterized protein</fullName>
    </submittedName>
</protein>
<accession>A0AAJ2H5M6</accession>
<dbReference type="Proteomes" id="UP001268610">
    <property type="component" value="Unassembled WGS sequence"/>
</dbReference>
<organism evidence="1 2">
    <name type="scientific">Rhizobium hidalgonense</name>
    <dbReference type="NCBI Taxonomy" id="1538159"/>
    <lineage>
        <taxon>Bacteria</taxon>
        <taxon>Pseudomonadati</taxon>
        <taxon>Pseudomonadota</taxon>
        <taxon>Alphaproteobacteria</taxon>
        <taxon>Hyphomicrobiales</taxon>
        <taxon>Rhizobiaceae</taxon>
        <taxon>Rhizobium/Agrobacterium group</taxon>
        <taxon>Rhizobium</taxon>
    </lineage>
</organism>
<proteinExistence type="predicted"/>
<evidence type="ECO:0000313" key="1">
    <source>
        <dbReference type="EMBL" id="MDR9779063.1"/>
    </source>
</evidence>
<feature type="non-terminal residue" evidence="1">
    <location>
        <position position="1"/>
    </location>
</feature>
<dbReference type="EMBL" id="JAVLSF010001535">
    <property type="protein sequence ID" value="MDR9779063.1"/>
    <property type="molecule type" value="Genomic_DNA"/>
</dbReference>
<dbReference type="AlphaFoldDB" id="A0AAJ2H5M6"/>
<gene>
    <name evidence="1" type="ORF">RJJ65_41675</name>
</gene>
<comment type="caution">
    <text evidence="1">The sequence shown here is derived from an EMBL/GenBank/DDBJ whole genome shotgun (WGS) entry which is preliminary data.</text>
</comment>
<name>A0AAJ2H5M6_9HYPH</name>
<evidence type="ECO:0000313" key="2">
    <source>
        <dbReference type="Proteomes" id="UP001268610"/>
    </source>
</evidence>
<reference evidence="1" key="1">
    <citation type="submission" date="2023-04" db="EMBL/GenBank/DDBJ databases">
        <title>Genomic characterization of faba bean (Vicia faba) microsymbionts in Mexican soils.</title>
        <authorList>
            <person name="Rivera Orduna F.N."/>
            <person name="Guevara-Luna J."/>
            <person name="Yan J."/>
            <person name="Arroyo-Herrera I."/>
            <person name="Li Y."/>
            <person name="Vasquez-Murrieta M.S."/>
            <person name="Wang E.T."/>
        </authorList>
    </citation>
    <scope>NUCLEOTIDE SEQUENCE</scope>
    <source>
        <strain evidence="1">CH26</strain>
    </source>
</reference>